<dbReference type="SUPFAM" id="SSF55874">
    <property type="entry name" value="ATPase domain of HSP90 chaperone/DNA topoisomerase II/histidine kinase"/>
    <property type="match status" value="1"/>
</dbReference>
<dbReference type="Pfam" id="PF02518">
    <property type="entry name" value="HATPase_c"/>
    <property type="match status" value="1"/>
</dbReference>
<evidence type="ECO:0000256" key="2">
    <source>
        <dbReference type="ARBA" id="ARBA00004370"/>
    </source>
</evidence>
<dbReference type="InterPro" id="IPR004358">
    <property type="entry name" value="Sig_transdc_His_kin-like_C"/>
</dbReference>
<dbReference type="InterPro" id="IPR005467">
    <property type="entry name" value="His_kinase_dom"/>
</dbReference>
<comment type="catalytic activity">
    <reaction evidence="1">
        <text>ATP + protein L-histidine = ADP + protein N-phospho-L-histidine.</text>
        <dbReference type="EC" id="2.7.13.3"/>
    </reaction>
</comment>
<evidence type="ECO:0000313" key="16">
    <source>
        <dbReference type="Proteomes" id="UP001398556"/>
    </source>
</evidence>
<evidence type="ECO:0000259" key="12">
    <source>
        <dbReference type="PROSITE" id="PS50112"/>
    </source>
</evidence>
<comment type="caution">
    <text evidence="15">The sequence shown here is derived from an EMBL/GenBank/DDBJ whole genome shotgun (WGS) entry which is preliminary data.</text>
</comment>
<evidence type="ECO:0000256" key="1">
    <source>
        <dbReference type="ARBA" id="ARBA00000085"/>
    </source>
</evidence>
<keyword evidence="8 10" id="KW-1133">Transmembrane helix</keyword>
<dbReference type="Pfam" id="PF08447">
    <property type="entry name" value="PAS_3"/>
    <property type="match status" value="1"/>
</dbReference>
<feature type="domain" description="PAS" evidence="12">
    <location>
        <begin position="302"/>
        <end position="376"/>
    </location>
</feature>
<feature type="domain" description="Histidine kinase" evidence="11">
    <location>
        <begin position="575"/>
        <end position="785"/>
    </location>
</feature>
<feature type="domain" description="PAC" evidence="13">
    <location>
        <begin position="506"/>
        <end position="557"/>
    </location>
</feature>
<evidence type="ECO:0000256" key="4">
    <source>
        <dbReference type="ARBA" id="ARBA00022553"/>
    </source>
</evidence>
<sequence length="785" mass="90170">MNLIKSLFSHNKWFTIKPKLTGVLFFLFFCILFSLIISQQYRIAQKTKNDEMNAILQNIHKSIEQSLKDNYVDALTLALTINDKGKPENFEAVGKQIIEADSSIDAVQLVPKGIIRFTYPAKGNEAAQGINLLTNKKYRTEALKAIQTRKMYFAGPFELKQGGLGILGRIAVYKNNKFWGFSAILIRLKTLLDKPEIKKIDAKKYYFQFSKVDPVTHKEVFFLENKLKVDEKNAVTSTIPDGDWKLYLVDKNPNELILPFFAFSLLWFSLAALIGFLTTSFYKKPAELEKLIKEQSDEILKNEIKFKSVFEQASVGITYVDTVTGQLLEANKKYCNLLGYDQEEIKQKSIINLIHPDDLEKSLTNFEKLRNGIIKEYTTERRHITKSKDVIWIKLTISPLWENNGVLTNHIAIAEDITERKLAEEKILDSQKRIESLINTIDGIVWECDAETLKFNFVSKKVEDILGYTSEEWINTPNFWVDHIYENDKEATLKFCMEKTNQNLNHDFEYRMVAKDGRIVWLRDIVNVIIESGQAKSLRGIMIDVTKNKEIQKDLNNSFHLVTEQNKRLLNFSYIVSHNLRSHTSNISSIVDIIENSDSEEEKEEMIQLLKSVSDSLNETMLNLNEVVNIQTNIDIVVEKLNLKQYIDNTLTVLSDQIQFKGVQVISSIEKDVEIIYNPAYLESVLYNLISNAIRYSHHDRHPIIHIDSYKEGKKTVLKISDNGIGIDLDKNGHKIFGMYKKFSTHKDSKGIGLFITKNQIDAMGGSITVESEPNLGTTFKVYIS</sequence>
<dbReference type="InterPro" id="IPR001610">
    <property type="entry name" value="PAC"/>
</dbReference>
<feature type="transmembrane region" description="Helical" evidence="10">
    <location>
        <begin position="20"/>
        <end position="38"/>
    </location>
</feature>
<organism evidence="15 16">
    <name type="scientific">Flavobacterium flavipallidum</name>
    <dbReference type="NCBI Taxonomy" id="3139140"/>
    <lineage>
        <taxon>Bacteria</taxon>
        <taxon>Pseudomonadati</taxon>
        <taxon>Bacteroidota</taxon>
        <taxon>Flavobacteriia</taxon>
        <taxon>Flavobacteriales</taxon>
        <taxon>Flavobacteriaceae</taxon>
        <taxon>Flavobacterium</taxon>
    </lineage>
</organism>
<evidence type="ECO:0000256" key="3">
    <source>
        <dbReference type="ARBA" id="ARBA00012438"/>
    </source>
</evidence>
<name>A0ABU9HLG6_9FLAO</name>
<dbReference type="PRINTS" id="PR00344">
    <property type="entry name" value="BCTRLSENSOR"/>
</dbReference>
<keyword evidence="7" id="KW-0418">Kinase</keyword>
<reference evidence="15 16" key="1">
    <citation type="submission" date="2024-04" db="EMBL/GenBank/DDBJ databases">
        <title>Flavobacterium sp. DGU99 16S ribosomal RNA gene Genome sequencing and assembly.</title>
        <authorList>
            <person name="Park S."/>
        </authorList>
    </citation>
    <scope>NUCLEOTIDE SEQUENCE [LARGE SCALE GENOMIC DNA]</scope>
    <source>
        <strain evidence="15 16">DGU99</strain>
    </source>
</reference>
<dbReference type="RefSeq" id="WP_341699963.1">
    <property type="nucleotide sequence ID" value="NZ_JBBYHU010000009.1"/>
</dbReference>
<evidence type="ECO:0000259" key="14">
    <source>
        <dbReference type="PROSITE" id="PS50839"/>
    </source>
</evidence>
<evidence type="ECO:0000256" key="8">
    <source>
        <dbReference type="ARBA" id="ARBA00022989"/>
    </source>
</evidence>
<evidence type="ECO:0000259" key="13">
    <source>
        <dbReference type="PROSITE" id="PS50113"/>
    </source>
</evidence>
<feature type="transmembrane region" description="Helical" evidence="10">
    <location>
        <begin position="256"/>
        <end position="277"/>
    </location>
</feature>
<dbReference type="InterPro" id="IPR000700">
    <property type="entry name" value="PAS-assoc_C"/>
</dbReference>
<dbReference type="CDD" id="cd00075">
    <property type="entry name" value="HATPase"/>
    <property type="match status" value="1"/>
</dbReference>
<dbReference type="InterPro" id="IPR035965">
    <property type="entry name" value="PAS-like_dom_sf"/>
</dbReference>
<dbReference type="InterPro" id="IPR000014">
    <property type="entry name" value="PAS"/>
</dbReference>
<dbReference type="InterPro" id="IPR042240">
    <property type="entry name" value="CHASE_sf"/>
</dbReference>
<dbReference type="PANTHER" id="PTHR43304:SF1">
    <property type="entry name" value="PAC DOMAIN-CONTAINING PROTEIN"/>
    <property type="match status" value="1"/>
</dbReference>
<dbReference type="Gene3D" id="3.30.450.20">
    <property type="entry name" value="PAS domain"/>
    <property type="match status" value="2"/>
</dbReference>
<dbReference type="InterPro" id="IPR006189">
    <property type="entry name" value="CHASE_dom"/>
</dbReference>
<dbReference type="CDD" id="cd00130">
    <property type="entry name" value="PAS"/>
    <property type="match status" value="2"/>
</dbReference>
<dbReference type="Gene3D" id="3.30.565.10">
    <property type="entry name" value="Histidine kinase-like ATPase, C-terminal domain"/>
    <property type="match status" value="1"/>
</dbReference>
<evidence type="ECO:0000259" key="11">
    <source>
        <dbReference type="PROSITE" id="PS50109"/>
    </source>
</evidence>
<keyword evidence="4" id="KW-0597">Phosphoprotein</keyword>
<dbReference type="SMART" id="SM00086">
    <property type="entry name" value="PAC"/>
    <property type="match status" value="2"/>
</dbReference>
<proteinExistence type="predicted"/>
<dbReference type="InterPro" id="IPR036890">
    <property type="entry name" value="HATPase_C_sf"/>
</dbReference>
<dbReference type="Pfam" id="PF03924">
    <property type="entry name" value="CHASE"/>
    <property type="match status" value="1"/>
</dbReference>
<evidence type="ECO:0000256" key="5">
    <source>
        <dbReference type="ARBA" id="ARBA00022679"/>
    </source>
</evidence>
<evidence type="ECO:0000256" key="10">
    <source>
        <dbReference type="SAM" id="Phobius"/>
    </source>
</evidence>
<keyword evidence="6 10" id="KW-0812">Transmembrane</keyword>
<gene>
    <name evidence="15" type="ORF">AAEO59_06685</name>
</gene>
<dbReference type="InterPro" id="IPR052162">
    <property type="entry name" value="Sensor_kinase/Photoreceptor"/>
</dbReference>
<dbReference type="SUPFAM" id="SSF55785">
    <property type="entry name" value="PYP-like sensor domain (PAS domain)"/>
    <property type="match status" value="2"/>
</dbReference>
<dbReference type="Proteomes" id="UP001398556">
    <property type="component" value="Unassembled WGS sequence"/>
</dbReference>
<dbReference type="InterPro" id="IPR003594">
    <property type="entry name" value="HATPase_dom"/>
</dbReference>
<dbReference type="SMART" id="SM00387">
    <property type="entry name" value="HATPase_c"/>
    <property type="match status" value="1"/>
</dbReference>
<dbReference type="InterPro" id="IPR013655">
    <property type="entry name" value="PAS_fold_3"/>
</dbReference>
<evidence type="ECO:0000256" key="7">
    <source>
        <dbReference type="ARBA" id="ARBA00022777"/>
    </source>
</evidence>
<dbReference type="SMART" id="SM01079">
    <property type="entry name" value="CHASE"/>
    <property type="match status" value="1"/>
</dbReference>
<evidence type="ECO:0000313" key="15">
    <source>
        <dbReference type="EMBL" id="MEL1240729.1"/>
    </source>
</evidence>
<feature type="domain" description="PAS" evidence="12">
    <location>
        <begin position="430"/>
        <end position="507"/>
    </location>
</feature>
<dbReference type="PROSITE" id="PS50113">
    <property type="entry name" value="PAC"/>
    <property type="match status" value="2"/>
</dbReference>
<dbReference type="PANTHER" id="PTHR43304">
    <property type="entry name" value="PHYTOCHROME-LIKE PROTEIN CPH1"/>
    <property type="match status" value="1"/>
</dbReference>
<dbReference type="PROSITE" id="PS50112">
    <property type="entry name" value="PAS"/>
    <property type="match status" value="2"/>
</dbReference>
<evidence type="ECO:0000256" key="6">
    <source>
        <dbReference type="ARBA" id="ARBA00022692"/>
    </source>
</evidence>
<dbReference type="NCBIfam" id="TIGR00229">
    <property type="entry name" value="sensory_box"/>
    <property type="match status" value="2"/>
</dbReference>
<evidence type="ECO:0000256" key="9">
    <source>
        <dbReference type="ARBA" id="ARBA00023136"/>
    </source>
</evidence>
<feature type="domain" description="PAC" evidence="13">
    <location>
        <begin position="377"/>
        <end position="429"/>
    </location>
</feature>
<dbReference type="Gene3D" id="3.30.450.350">
    <property type="entry name" value="CHASE domain"/>
    <property type="match status" value="1"/>
</dbReference>
<comment type="subcellular location">
    <subcellularLocation>
        <location evidence="2">Membrane</location>
    </subcellularLocation>
</comment>
<feature type="domain" description="CHASE" evidence="14">
    <location>
        <begin position="111"/>
        <end position="200"/>
    </location>
</feature>
<dbReference type="Pfam" id="PF13426">
    <property type="entry name" value="PAS_9"/>
    <property type="match status" value="1"/>
</dbReference>
<protein>
    <recommendedName>
        <fullName evidence="3">histidine kinase</fullName>
        <ecNumber evidence="3">2.7.13.3</ecNumber>
    </recommendedName>
</protein>
<dbReference type="EC" id="2.7.13.3" evidence="3"/>
<dbReference type="EMBL" id="JBBYHU010000009">
    <property type="protein sequence ID" value="MEL1240729.1"/>
    <property type="molecule type" value="Genomic_DNA"/>
</dbReference>
<dbReference type="PROSITE" id="PS50109">
    <property type="entry name" value="HIS_KIN"/>
    <property type="match status" value="1"/>
</dbReference>
<dbReference type="PROSITE" id="PS50839">
    <property type="entry name" value="CHASE"/>
    <property type="match status" value="1"/>
</dbReference>
<dbReference type="SMART" id="SM00091">
    <property type="entry name" value="PAS"/>
    <property type="match status" value="2"/>
</dbReference>
<keyword evidence="9 10" id="KW-0472">Membrane</keyword>
<keyword evidence="16" id="KW-1185">Reference proteome</keyword>
<accession>A0ABU9HLG6</accession>
<keyword evidence="5" id="KW-0808">Transferase</keyword>